<accession>A0A1X2H593</accession>
<evidence type="ECO:0000256" key="1">
    <source>
        <dbReference type="SAM" id="MobiDB-lite"/>
    </source>
</evidence>
<dbReference type="InterPro" id="IPR013922">
    <property type="entry name" value="Cyclin_PHO80-like"/>
</dbReference>
<dbReference type="CDD" id="cd20557">
    <property type="entry name" value="CYCLIN_ScPCL1-like"/>
    <property type="match status" value="1"/>
</dbReference>
<proteinExistence type="predicted"/>
<dbReference type="SUPFAM" id="SSF47954">
    <property type="entry name" value="Cyclin-like"/>
    <property type="match status" value="1"/>
</dbReference>
<dbReference type="InterPro" id="IPR036915">
    <property type="entry name" value="Cyclin-like_sf"/>
</dbReference>
<dbReference type="GO" id="GO:0016538">
    <property type="term" value="F:cyclin-dependent protein serine/threonine kinase regulator activity"/>
    <property type="evidence" value="ECO:0007669"/>
    <property type="project" value="TreeGrafter"/>
</dbReference>
<dbReference type="EMBL" id="MCGN01000009">
    <property type="protein sequence ID" value="ORY93555.1"/>
    <property type="molecule type" value="Genomic_DNA"/>
</dbReference>
<keyword evidence="3" id="KW-1185">Reference proteome</keyword>
<protein>
    <submittedName>
        <fullName evidence="2">Cyclin-domain-containing protein</fullName>
    </submittedName>
</protein>
<organism evidence="2 3">
    <name type="scientific">Syncephalastrum racemosum</name>
    <name type="common">Filamentous fungus</name>
    <dbReference type="NCBI Taxonomy" id="13706"/>
    <lineage>
        <taxon>Eukaryota</taxon>
        <taxon>Fungi</taxon>
        <taxon>Fungi incertae sedis</taxon>
        <taxon>Mucoromycota</taxon>
        <taxon>Mucoromycotina</taxon>
        <taxon>Mucoromycetes</taxon>
        <taxon>Mucorales</taxon>
        <taxon>Syncephalastraceae</taxon>
        <taxon>Syncephalastrum</taxon>
    </lineage>
</organism>
<dbReference type="GO" id="GO:0005634">
    <property type="term" value="C:nucleus"/>
    <property type="evidence" value="ECO:0007669"/>
    <property type="project" value="TreeGrafter"/>
</dbReference>
<gene>
    <name evidence="2" type="ORF">BCR43DRAFT_497137</name>
</gene>
<evidence type="ECO:0000313" key="2">
    <source>
        <dbReference type="EMBL" id="ORY93555.1"/>
    </source>
</evidence>
<dbReference type="PANTHER" id="PTHR15615">
    <property type="match status" value="1"/>
</dbReference>
<dbReference type="GO" id="GO:0000307">
    <property type="term" value="C:cyclin-dependent protein kinase holoenzyme complex"/>
    <property type="evidence" value="ECO:0007669"/>
    <property type="project" value="TreeGrafter"/>
</dbReference>
<dbReference type="STRING" id="13706.A0A1X2H593"/>
<dbReference type="AlphaFoldDB" id="A0A1X2H593"/>
<dbReference type="GO" id="GO:0019901">
    <property type="term" value="F:protein kinase binding"/>
    <property type="evidence" value="ECO:0007669"/>
    <property type="project" value="InterPro"/>
</dbReference>
<evidence type="ECO:0000313" key="3">
    <source>
        <dbReference type="Proteomes" id="UP000242180"/>
    </source>
</evidence>
<dbReference type="Proteomes" id="UP000242180">
    <property type="component" value="Unassembled WGS sequence"/>
</dbReference>
<dbReference type="Pfam" id="PF08613">
    <property type="entry name" value="Cyclin"/>
    <property type="match status" value="1"/>
</dbReference>
<reference evidence="2 3" key="1">
    <citation type="submission" date="2016-07" db="EMBL/GenBank/DDBJ databases">
        <title>Pervasive Adenine N6-methylation of Active Genes in Fungi.</title>
        <authorList>
            <consortium name="DOE Joint Genome Institute"/>
            <person name="Mondo S.J."/>
            <person name="Dannebaum R.O."/>
            <person name="Kuo R.C."/>
            <person name="Labutti K."/>
            <person name="Haridas S."/>
            <person name="Kuo A."/>
            <person name="Salamov A."/>
            <person name="Ahrendt S.R."/>
            <person name="Lipzen A."/>
            <person name="Sullivan W."/>
            <person name="Andreopoulos W.B."/>
            <person name="Clum A."/>
            <person name="Lindquist E."/>
            <person name="Daum C."/>
            <person name="Ramamoorthy G.K."/>
            <person name="Gryganskyi A."/>
            <person name="Culley D."/>
            <person name="Magnuson J.K."/>
            <person name="James T.Y."/>
            <person name="O'Malley M.A."/>
            <person name="Stajich J.E."/>
            <person name="Spatafora J.W."/>
            <person name="Visel A."/>
            <person name="Grigoriev I.V."/>
        </authorList>
    </citation>
    <scope>NUCLEOTIDE SEQUENCE [LARGE SCALE GENOMIC DNA]</scope>
    <source>
        <strain evidence="2 3">NRRL 2496</strain>
    </source>
</reference>
<feature type="region of interest" description="Disordered" evidence="1">
    <location>
        <begin position="76"/>
        <end position="98"/>
    </location>
</feature>
<dbReference type="PANTHER" id="PTHR15615:SF27">
    <property type="entry name" value="PHO85 CYCLIN CLG1"/>
    <property type="match status" value="1"/>
</dbReference>
<name>A0A1X2H593_SYNRA</name>
<feature type="region of interest" description="Disordered" evidence="1">
    <location>
        <begin position="396"/>
        <end position="460"/>
    </location>
</feature>
<comment type="caution">
    <text evidence="2">The sequence shown here is derived from an EMBL/GenBank/DDBJ whole genome shotgun (WGS) entry which is preliminary data.</text>
</comment>
<feature type="compositionally biased region" description="Low complexity" evidence="1">
    <location>
        <begin position="439"/>
        <end position="449"/>
    </location>
</feature>
<dbReference type="InParanoid" id="A0A1X2H593"/>
<dbReference type="Gene3D" id="1.10.472.10">
    <property type="entry name" value="Cyclin-like"/>
    <property type="match status" value="1"/>
</dbReference>
<sequence length="543" mass="60736">MQLRVEPAYPFALFPAAQPTASFFNNASAAQSLFPPLPNPFLHNQHPSTSQVGSRFAPSTAANVKRTSAFEPVLSRHNPHQQHQHQHYTTTTSTGTTSATNTMSNLGAGATTTATATATAVTPPPPALSPASPADSRSAALVIPPLADCAASIAYLMWHGRKKSLYGDKARRRESLIDVSKPNPAFKKFCLQLLTATQLTQHAVYLALKYFADLLRDNPTVEGDEGTEYRLFTVSLILANKFLDDSTFTNKTWSDVSGIPVVALNAMEVEFLTALGYRLHVSGAEYEGWRQRLTCARKELDALYVGHPHFEIAVRRILATLNIVTPQLNSATTTTTTTTTACATASPMEDPLARQREAIWEAEAEAYQLQRENRERQYYLDMYTKAHGCFDNVNVLPRRQTVPPPPISRRPSSEYQQLPPMPVPVPQQQPQQHHHQHYQHSQPSSSSYHGELMTPPPGLQKPAYEDLNVDFNYNPRRSTMPPEYLHPPVEHNTGSRFDRSWLHGDQYYQTAAHPTAMQKTWRPTTEQYPATPTFTPSWCREFF</sequence>
<feature type="compositionally biased region" description="Low complexity" evidence="1">
    <location>
        <begin position="87"/>
        <end position="98"/>
    </location>
</feature>
<feature type="compositionally biased region" description="Basic residues" evidence="1">
    <location>
        <begin position="77"/>
        <end position="86"/>
    </location>
</feature>
<dbReference type="OrthoDB" id="244495at2759"/>